<accession>A0A7R9K1F9</accession>
<dbReference type="AlphaFoldDB" id="A0A7R9K1F9"/>
<keyword evidence="1" id="KW-1133">Transmembrane helix</keyword>
<dbReference type="EMBL" id="OE842002">
    <property type="protein sequence ID" value="CAD7598265.1"/>
    <property type="molecule type" value="Genomic_DNA"/>
</dbReference>
<feature type="transmembrane region" description="Helical" evidence="1">
    <location>
        <begin position="190"/>
        <end position="210"/>
    </location>
</feature>
<evidence type="ECO:0000313" key="2">
    <source>
        <dbReference type="EMBL" id="CAD7598265.1"/>
    </source>
</evidence>
<protein>
    <submittedName>
        <fullName evidence="2">Uncharacterized protein</fullName>
    </submittedName>
</protein>
<evidence type="ECO:0000256" key="1">
    <source>
        <dbReference type="SAM" id="Phobius"/>
    </source>
</evidence>
<reference evidence="2" key="1">
    <citation type="submission" date="2020-11" db="EMBL/GenBank/DDBJ databases">
        <authorList>
            <person name="Tran Van P."/>
        </authorList>
    </citation>
    <scope>NUCLEOTIDE SEQUENCE</scope>
</reference>
<name>A0A7R9K1F9_TIMGE</name>
<keyword evidence="1" id="KW-0472">Membrane</keyword>
<gene>
    <name evidence="2" type="ORF">TGEB3V08_LOCUS6994</name>
</gene>
<proteinExistence type="predicted"/>
<organism evidence="2">
    <name type="scientific">Timema genevievae</name>
    <name type="common">Walking stick</name>
    <dbReference type="NCBI Taxonomy" id="629358"/>
    <lineage>
        <taxon>Eukaryota</taxon>
        <taxon>Metazoa</taxon>
        <taxon>Ecdysozoa</taxon>
        <taxon>Arthropoda</taxon>
        <taxon>Hexapoda</taxon>
        <taxon>Insecta</taxon>
        <taxon>Pterygota</taxon>
        <taxon>Neoptera</taxon>
        <taxon>Polyneoptera</taxon>
        <taxon>Phasmatodea</taxon>
        <taxon>Timematodea</taxon>
        <taxon>Timematoidea</taxon>
        <taxon>Timematidae</taxon>
        <taxon>Timema</taxon>
    </lineage>
</organism>
<keyword evidence="1" id="KW-0812">Transmembrane</keyword>
<sequence length="213" mass="24367">MGKSICDAVVGPTPDIVATSSFRVMKLTGRVYKLVYKACDLTRWSHGLTRLSRVRLNRRGRGDAFYYMVPHSPHANLRKWVRFESQSECRRNPITSNTTADLSEILAWSGFQRGKQVLPLVWARSMSHNTKVIRTKRMKMNDADESKMNNGLDYWSGNSDVEPDLLEDMGLSILDDKSENRPDNFLPLKLWYFMVVFIGFLGQGPNYLVLTGL</sequence>